<proteinExistence type="inferred from homology"/>
<organism evidence="4">
    <name type="scientific">Setaria italica</name>
    <name type="common">Foxtail millet</name>
    <name type="synonym">Panicum italicum</name>
    <dbReference type="NCBI Taxonomy" id="4555"/>
    <lineage>
        <taxon>Eukaryota</taxon>
        <taxon>Viridiplantae</taxon>
        <taxon>Streptophyta</taxon>
        <taxon>Embryophyta</taxon>
        <taxon>Tracheophyta</taxon>
        <taxon>Spermatophyta</taxon>
        <taxon>Magnoliopsida</taxon>
        <taxon>Liliopsida</taxon>
        <taxon>Poales</taxon>
        <taxon>Poaceae</taxon>
        <taxon>PACMAD clade</taxon>
        <taxon>Panicoideae</taxon>
        <taxon>Panicodae</taxon>
        <taxon>Paniceae</taxon>
        <taxon>Cenchrinae</taxon>
        <taxon>Setaria</taxon>
    </lineage>
</organism>
<reference evidence="4" key="2">
    <citation type="submission" date="2015-07" db="EMBL/GenBank/DDBJ databases">
        <authorList>
            <person name="Noorani M."/>
        </authorList>
    </citation>
    <scope>NUCLEOTIDE SEQUENCE</scope>
    <source>
        <strain evidence="4">Yugu1</strain>
    </source>
</reference>
<dbReference type="PANTHER" id="PTHR13073">
    <property type="entry name" value="BLOC-1 COMPLEX SUBUNIT 1"/>
    <property type="match status" value="1"/>
</dbReference>
<name>A0A368S2C5_SETIT</name>
<accession>A0A368S2C5</accession>
<comment type="similarity">
    <text evidence="1">Belongs to the BLOC1S1 family.</text>
</comment>
<dbReference type="InterPro" id="IPR009395">
    <property type="entry name" value="BLOC1S1"/>
</dbReference>
<evidence type="ECO:0000256" key="1">
    <source>
        <dbReference type="ARBA" id="ARBA00007133"/>
    </source>
</evidence>
<dbReference type="AlphaFoldDB" id="A0A368S2C5"/>
<gene>
    <name evidence="4" type="ORF">SETIT_7G327700v2</name>
</gene>
<sequence length="200" mass="22716">MAHMHARMQFDKFDHPLHSGNYYTWDPHFGKINWLGIETTAEDPEEEKKKERGIAPATGGDWDGMDGAKPPAAAVGKQGLEEALLQIVQKQHHQSLRQRQQTERAKKDALRSAVHVADLLVDTVDGGVQELFVNEKRIELEARALLTTIARHRKQTDQWLAATNEINSVLKEIGDFENWMKVMDFDCKSINAAIRNIHQS</sequence>
<dbReference type="PANTHER" id="PTHR13073:SF0">
    <property type="entry name" value="BIOGENESIS OF LYSOSOME-RELATED ORGANELLES COMPLEX 1 SUBUNIT 1"/>
    <property type="match status" value="1"/>
</dbReference>
<dbReference type="GO" id="GO:0031083">
    <property type="term" value="C:BLOC-1 complex"/>
    <property type="evidence" value="ECO:0007669"/>
    <property type="project" value="InterPro"/>
</dbReference>
<evidence type="ECO:0000313" key="4">
    <source>
        <dbReference type="EMBL" id="RCV36559.1"/>
    </source>
</evidence>
<evidence type="ECO:0000256" key="3">
    <source>
        <dbReference type="SAM" id="MobiDB-lite"/>
    </source>
</evidence>
<dbReference type="STRING" id="4555.A0A368S2C5"/>
<protein>
    <recommendedName>
        <fullName evidence="2">Biogenesis of lysosome-related organelles complex 1 subunit 1</fullName>
    </recommendedName>
</protein>
<reference evidence="4" key="1">
    <citation type="journal article" date="2012" name="Nat. Biotechnol.">
        <title>Reference genome sequence of the model plant Setaria.</title>
        <authorList>
            <person name="Bennetzen J.L."/>
            <person name="Schmutz J."/>
            <person name="Wang H."/>
            <person name="Percifield R."/>
            <person name="Hawkins J."/>
            <person name="Pontaroli A.C."/>
            <person name="Estep M."/>
            <person name="Feng L."/>
            <person name="Vaughn J.N."/>
            <person name="Grimwood J."/>
            <person name="Jenkins J."/>
            <person name="Barry K."/>
            <person name="Lindquist E."/>
            <person name="Hellsten U."/>
            <person name="Deshpande S."/>
            <person name="Wang X."/>
            <person name="Wu X."/>
            <person name="Mitros T."/>
            <person name="Triplett J."/>
            <person name="Yang X."/>
            <person name="Ye C.Y."/>
            <person name="Mauro-Herrera M."/>
            <person name="Wang L."/>
            <person name="Li P."/>
            <person name="Sharma M."/>
            <person name="Sharma R."/>
            <person name="Ronald P.C."/>
            <person name="Panaud O."/>
            <person name="Kellogg E.A."/>
            <person name="Brutnell T.P."/>
            <person name="Doust A.N."/>
            <person name="Tuskan G.A."/>
            <person name="Rokhsar D."/>
            <person name="Devos K.M."/>
        </authorList>
    </citation>
    <scope>NUCLEOTIDE SEQUENCE [LARGE SCALE GENOMIC DNA]</scope>
    <source>
        <strain evidence="4">Yugu1</strain>
    </source>
</reference>
<feature type="region of interest" description="Disordered" evidence="3">
    <location>
        <begin position="41"/>
        <end position="73"/>
    </location>
</feature>
<dbReference type="EMBL" id="CM003534">
    <property type="protein sequence ID" value="RCV36559.1"/>
    <property type="molecule type" value="Genomic_DNA"/>
</dbReference>
<evidence type="ECO:0000256" key="2">
    <source>
        <dbReference type="ARBA" id="ARBA00019577"/>
    </source>
</evidence>
<dbReference type="OrthoDB" id="20018at2759"/>
<dbReference type="Pfam" id="PF06320">
    <property type="entry name" value="GCN5L1"/>
    <property type="match status" value="1"/>
</dbReference>